<dbReference type="EC" id="6.1.1.9" evidence="5"/>
<dbReference type="EMBL" id="ADWY01002683">
    <property type="protein sequence ID" value="EGH18397.1"/>
    <property type="molecule type" value="Genomic_DNA"/>
</dbReference>
<dbReference type="GO" id="GO:0003723">
    <property type="term" value="F:RNA binding"/>
    <property type="evidence" value="ECO:0007669"/>
    <property type="project" value="InterPro"/>
</dbReference>
<proteinExistence type="predicted"/>
<feature type="non-terminal residue" evidence="5">
    <location>
        <position position="72"/>
    </location>
</feature>
<protein>
    <submittedName>
        <fullName evidence="5">Valyl-tRNA synthetase</fullName>
        <ecNumber evidence="5">6.1.1.9</ecNumber>
    </submittedName>
</protein>
<evidence type="ECO:0000313" key="6">
    <source>
        <dbReference type="Proteomes" id="UP000005466"/>
    </source>
</evidence>
<dbReference type="InterPro" id="IPR027417">
    <property type="entry name" value="P-loop_NTPase"/>
</dbReference>
<dbReference type="GO" id="GO:0004832">
    <property type="term" value="F:valine-tRNA ligase activity"/>
    <property type="evidence" value="ECO:0007669"/>
    <property type="project" value="UniProtKB-EC"/>
</dbReference>
<name>F3CGK5_PSESG</name>
<comment type="caution">
    <text evidence="5">The sequence shown here is derived from an EMBL/GenBank/DDBJ whole genome shotgun (WGS) entry which is preliminary data.</text>
</comment>
<dbReference type="InterPro" id="IPR009080">
    <property type="entry name" value="tRNAsynth_Ia_anticodon-bd"/>
</dbReference>
<keyword evidence="4 5" id="KW-0030">Aminoacyl-tRNA synthetase</keyword>
<dbReference type="GO" id="GO:0006353">
    <property type="term" value="P:DNA-templated transcription termination"/>
    <property type="evidence" value="ECO:0007669"/>
    <property type="project" value="InterPro"/>
</dbReference>
<dbReference type="AlphaFoldDB" id="F3CGK5"/>
<dbReference type="Gene3D" id="3.40.50.300">
    <property type="entry name" value="P-loop containing nucleotide triphosphate hydrolases"/>
    <property type="match status" value="1"/>
</dbReference>
<keyword evidence="3" id="KW-0067">ATP-binding</keyword>
<dbReference type="GO" id="GO:0006418">
    <property type="term" value="P:tRNA aminoacylation for protein translation"/>
    <property type="evidence" value="ECO:0007669"/>
    <property type="project" value="InterPro"/>
</dbReference>
<keyword evidence="1 5" id="KW-0436">Ligase</keyword>
<reference evidence="5 6" key="1">
    <citation type="journal article" date="2011" name="PLoS Pathog.">
        <title>Dynamic evolution of pathogenicity revealed by sequencing and comparative genomics of 19 Pseudomonas syringae isolates.</title>
        <authorList>
            <person name="Baltrus D.A."/>
            <person name="Nishimura M.T."/>
            <person name="Romanchuk A."/>
            <person name="Chang J.H."/>
            <person name="Mukhtar M.S."/>
            <person name="Cherkis K."/>
            <person name="Roach J."/>
            <person name="Grant S.R."/>
            <person name="Jones C.D."/>
            <person name="Dangl J.L."/>
        </authorList>
    </citation>
    <scope>NUCLEOTIDE SEQUENCE [LARGE SCALE GENOMIC DNA]</scope>
    <source>
        <strain evidence="6">race 4</strain>
    </source>
</reference>
<sequence>EDLTGRVIDLCAPIGKGQRGLIVAPPKAGKTIMLQPWPVANEARIDQAAEDDIEWLKGLMLAVRNIRGEMNI</sequence>
<dbReference type="PANTHER" id="PTHR46425">
    <property type="entry name" value="TRANSCRIPTION TERMINATION FACTOR RHO"/>
    <property type="match status" value="1"/>
</dbReference>
<evidence type="ECO:0000313" key="5">
    <source>
        <dbReference type="EMBL" id="EGH18397.1"/>
    </source>
</evidence>
<evidence type="ECO:0000256" key="2">
    <source>
        <dbReference type="ARBA" id="ARBA00022741"/>
    </source>
</evidence>
<accession>F3CGK5</accession>
<feature type="non-terminal residue" evidence="5">
    <location>
        <position position="1"/>
    </location>
</feature>
<gene>
    <name evidence="5" type="primary">valS</name>
    <name evidence="5" type="ORF">Pgy4_36130</name>
</gene>
<dbReference type="Proteomes" id="UP000005466">
    <property type="component" value="Unassembled WGS sequence"/>
</dbReference>
<organism evidence="5 6">
    <name type="scientific">Pseudomonas savastanoi pv. glycinea str. race 4</name>
    <dbReference type="NCBI Taxonomy" id="875330"/>
    <lineage>
        <taxon>Bacteria</taxon>
        <taxon>Pseudomonadati</taxon>
        <taxon>Pseudomonadota</taxon>
        <taxon>Gammaproteobacteria</taxon>
        <taxon>Pseudomonadales</taxon>
        <taxon>Pseudomonadaceae</taxon>
        <taxon>Pseudomonas</taxon>
    </lineage>
</organism>
<evidence type="ECO:0000256" key="1">
    <source>
        <dbReference type="ARBA" id="ARBA00022598"/>
    </source>
</evidence>
<evidence type="ECO:0000256" key="3">
    <source>
        <dbReference type="ARBA" id="ARBA00022840"/>
    </source>
</evidence>
<dbReference type="HOGENOM" id="CLU_2728348_0_0_6"/>
<dbReference type="SUPFAM" id="SSF52540">
    <property type="entry name" value="P-loop containing nucleoside triphosphate hydrolases"/>
    <property type="match status" value="1"/>
</dbReference>
<evidence type="ECO:0000256" key="4">
    <source>
        <dbReference type="ARBA" id="ARBA00023146"/>
    </source>
</evidence>
<dbReference type="SUPFAM" id="SSF47323">
    <property type="entry name" value="Anticodon-binding domain of a subclass of class I aminoacyl-tRNA synthetases"/>
    <property type="match status" value="1"/>
</dbReference>
<dbReference type="GO" id="GO:0008186">
    <property type="term" value="F:ATP-dependent activity, acting on RNA"/>
    <property type="evidence" value="ECO:0007669"/>
    <property type="project" value="InterPro"/>
</dbReference>
<dbReference type="PANTHER" id="PTHR46425:SF1">
    <property type="entry name" value="TRANSCRIPTION TERMINATION FACTOR RHO"/>
    <property type="match status" value="1"/>
</dbReference>
<dbReference type="GO" id="GO:0005524">
    <property type="term" value="F:ATP binding"/>
    <property type="evidence" value="ECO:0007669"/>
    <property type="project" value="UniProtKB-KW"/>
</dbReference>
<dbReference type="InterPro" id="IPR004665">
    <property type="entry name" value="Term_rho"/>
</dbReference>
<keyword evidence="2" id="KW-0547">Nucleotide-binding</keyword>